<dbReference type="EMBL" id="WWBZ02000040">
    <property type="protein sequence ID" value="KAF4306028.1"/>
    <property type="molecule type" value="Genomic_DNA"/>
</dbReference>
<gene>
    <name evidence="2" type="ORF">GTA08_BOTSDO07044</name>
    <name evidence="1" type="ORF">GTA08_BOTSDO11238</name>
</gene>
<keyword evidence="3" id="KW-1185">Reference proteome</keyword>
<proteinExistence type="predicted"/>
<sequence length="117" mass="12549">MTTAPPQPTTPIKEAATAFLLSYARAMHLADPTSSVHATDIPLTAAVLGAHYHPGLTAYSLGYQHVMPQDAAQGIVQHLERFNKAGIGYDVYLARYRVEAVSEQGERAVLDDVADSA</sequence>
<comment type="caution">
    <text evidence="1">The sequence shown here is derived from an EMBL/GenBank/DDBJ whole genome shotgun (WGS) entry which is preliminary data.</text>
</comment>
<evidence type="ECO:0000313" key="2">
    <source>
        <dbReference type="EMBL" id="KAF4306028.1"/>
    </source>
</evidence>
<dbReference type="OrthoDB" id="3014656at2759"/>
<dbReference type="AlphaFoldDB" id="A0A8H4IJ59"/>
<reference evidence="1 3" key="1">
    <citation type="submission" date="2020-04" db="EMBL/GenBank/DDBJ databases">
        <title>Genome Assembly and Annotation of Botryosphaeria dothidea sdau 11-99, a Latent Pathogen of Apple Fruit Ring Rot in China.</title>
        <authorList>
            <person name="Yu C."/>
            <person name="Diao Y."/>
            <person name="Lu Q."/>
            <person name="Zhao J."/>
            <person name="Cui S."/>
            <person name="Peng C."/>
            <person name="He B."/>
            <person name="Liu H."/>
        </authorList>
    </citation>
    <scope>NUCLEOTIDE SEQUENCE [LARGE SCALE GENOMIC DNA]</scope>
    <source>
        <strain evidence="3">sdau11-99</strain>
        <strain evidence="1">Sdau11-99</strain>
    </source>
</reference>
<evidence type="ECO:0000313" key="1">
    <source>
        <dbReference type="EMBL" id="KAF4301432.1"/>
    </source>
</evidence>
<accession>A0A8H4IJ59</accession>
<dbReference type="Proteomes" id="UP000572817">
    <property type="component" value="Unassembled WGS sequence"/>
</dbReference>
<protein>
    <submittedName>
        <fullName evidence="1">Uncharacterized protein</fullName>
    </submittedName>
</protein>
<dbReference type="EMBL" id="WWBZ02000082">
    <property type="protein sequence ID" value="KAF4301432.1"/>
    <property type="molecule type" value="Genomic_DNA"/>
</dbReference>
<evidence type="ECO:0000313" key="3">
    <source>
        <dbReference type="Proteomes" id="UP000572817"/>
    </source>
</evidence>
<organism evidence="1 3">
    <name type="scientific">Botryosphaeria dothidea</name>
    <dbReference type="NCBI Taxonomy" id="55169"/>
    <lineage>
        <taxon>Eukaryota</taxon>
        <taxon>Fungi</taxon>
        <taxon>Dikarya</taxon>
        <taxon>Ascomycota</taxon>
        <taxon>Pezizomycotina</taxon>
        <taxon>Dothideomycetes</taxon>
        <taxon>Dothideomycetes incertae sedis</taxon>
        <taxon>Botryosphaeriales</taxon>
        <taxon>Botryosphaeriaceae</taxon>
        <taxon>Botryosphaeria</taxon>
    </lineage>
</organism>
<name>A0A8H4IJ59_9PEZI</name>